<organism evidence="1 2">
    <name type="scientific">Bacillus tropicus</name>
    <dbReference type="NCBI Taxonomy" id="2026188"/>
    <lineage>
        <taxon>Bacteria</taxon>
        <taxon>Bacillati</taxon>
        <taxon>Bacillota</taxon>
        <taxon>Bacilli</taxon>
        <taxon>Bacillales</taxon>
        <taxon>Bacillaceae</taxon>
        <taxon>Bacillus</taxon>
        <taxon>Bacillus cereus group</taxon>
    </lineage>
</organism>
<reference evidence="1 2" key="1">
    <citation type="submission" date="2023-03" db="EMBL/GenBank/DDBJ databases">
        <title>Plant growth-promoting bacteria for biocontrol of bacterial wilt in tomato.</title>
        <authorList>
            <person name="Song J."/>
            <person name="Jin Y.J."/>
        </authorList>
    </citation>
    <scope>NUCLEOTIDE SEQUENCE [LARGE SCALE GENOMIC DNA]</scope>
    <source>
        <strain evidence="1 2">T36S-23</strain>
    </source>
</reference>
<protein>
    <submittedName>
        <fullName evidence="1">Uncharacterized protein</fullName>
    </submittedName>
</protein>
<dbReference type="Proteomes" id="UP001260090">
    <property type="component" value="Chromosome"/>
</dbReference>
<proteinExistence type="predicted"/>
<sequence length="49" mass="5145">MLFPVYFCKRKAQAARSDCEGDGASDVKALFALQEEAKPPNNLAAGAGS</sequence>
<name>A0ABD7ZSY0_9BACI</name>
<accession>A0ABD7ZSY0</accession>
<gene>
    <name evidence="1" type="ORF">P3F89_02310</name>
</gene>
<evidence type="ECO:0000313" key="2">
    <source>
        <dbReference type="Proteomes" id="UP001260090"/>
    </source>
</evidence>
<dbReference type="AlphaFoldDB" id="A0ABD7ZSY0"/>
<dbReference type="NCBIfam" id="NF041643">
    <property type="entry name" value="EAxFAS_anti"/>
    <property type="match status" value="1"/>
</dbReference>
<evidence type="ECO:0000313" key="1">
    <source>
        <dbReference type="EMBL" id="WMY15913.1"/>
    </source>
</evidence>
<dbReference type="RefSeq" id="WP_001974357.1">
    <property type="nucleotide sequence ID" value="NZ_CP078081.1"/>
</dbReference>
<dbReference type="EMBL" id="CP119875">
    <property type="protein sequence ID" value="WMY15913.1"/>
    <property type="molecule type" value="Genomic_DNA"/>
</dbReference>
<dbReference type="GeneID" id="93006093"/>